<organism evidence="2 3">
    <name type="scientific">Euplotes crassus</name>
    <dbReference type="NCBI Taxonomy" id="5936"/>
    <lineage>
        <taxon>Eukaryota</taxon>
        <taxon>Sar</taxon>
        <taxon>Alveolata</taxon>
        <taxon>Ciliophora</taxon>
        <taxon>Intramacronucleata</taxon>
        <taxon>Spirotrichea</taxon>
        <taxon>Hypotrichia</taxon>
        <taxon>Euplotida</taxon>
        <taxon>Euplotidae</taxon>
        <taxon>Moneuplotes</taxon>
    </lineage>
</organism>
<evidence type="ECO:0000256" key="1">
    <source>
        <dbReference type="SAM" id="MobiDB-lite"/>
    </source>
</evidence>
<dbReference type="AlphaFoldDB" id="A0AAD1UKV4"/>
<reference evidence="2" key="1">
    <citation type="submission" date="2023-07" db="EMBL/GenBank/DDBJ databases">
        <authorList>
            <consortium name="AG Swart"/>
            <person name="Singh M."/>
            <person name="Singh A."/>
            <person name="Seah K."/>
            <person name="Emmerich C."/>
        </authorList>
    </citation>
    <scope>NUCLEOTIDE SEQUENCE</scope>
    <source>
        <strain evidence="2">DP1</strain>
    </source>
</reference>
<proteinExistence type="predicted"/>
<evidence type="ECO:0000313" key="3">
    <source>
        <dbReference type="Proteomes" id="UP001295684"/>
    </source>
</evidence>
<feature type="compositionally biased region" description="Basic and acidic residues" evidence="1">
    <location>
        <begin position="217"/>
        <end position="229"/>
    </location>
</feature>
<dbReference type="EMBL" id="CAMPGE010010290">
    <property type="protein sequence ID" value="CAI2369138.1"/>
    <property type="molecule type" value="Genomic_DNA"/>
</dbReference>
<dbReference type="Proteomes" id="UP001295684">
    <property type="component" value="Unassembled WGS sequence"/>
</dbReference>
<gene>
    <name evidence="2" type="ORF">ECRASSUSDP1_LOCUS10436</name>
</gene>
<accession>A0AAD1UKV4</accession>
<comment type="caution">
    <text evidence="2">The sequence shown here is derived from an EMBL/GenBank/DDBJ whole genome shotgun (WGS) entry which is preliminary data.</text>
</comment>
<feature type="compositionally biased region" description="Polar residues" evidence="1">
    <location>
        <begin position="230"/>
        <end position="244"/>
    </location>
</feature>
<evidence type="ECO:0000313" key="2">
    <source>
        <dbReference type="EMBL" id="CAI2369138.1"/>
    </source>
</evidence>
<feature type="region of interest" description="Disordered" evidence="1">
    <location>
        <begin position="260"/>
        <end position="331"/>
    </location>
</feature>
<feature type="region of interest" description="Disordered" evidence="1">
    <location>
        <begin position="199"/>
        <end position="244"/>
    </location>
</feature>
<sequence length="331" mass="38710">MERFEASVGEIIFKVDKDILDRNDINVHIYNKMLEVNQDEVAVKKYNEDMERNYNKLMNIEKPDFQFEFPKEITKENYFEYLKLSYAKLRYEIYHEVQKIMKETGQQSITNEQFGEVIKKVSLPDIKEKVYTMMNYPEVPGEKSPKTALKAYLVHMQEDEMWSNEVLCLQKSHKELLLQIPQGIKGEEMNEDPLEVFERERECENQLSQKKNAPNAPKEDQKSLDKSTESNKGNGSFSFLGNQKDQQNLVQEFLNRDKKKTDQIKEVAEEENQDNKPEEVKEEKDTQEPKALEKSAPEAKHNSPKVLDEANNNKEDAAPEGEKSADNEEQD</sequence>
<protein>
    <submittedName>
        <fullName evidence="2">Uncharacterized protein</fullName>
    </submittedName>
</protein>
<name>A0AAD1UKV4_EUPCR</name>
<keyword evidence="3" id="KW-1185">Reference proteome</keyword>